<feature type="compositionally biased region" description="Basic and acidic residues" evidence="2">
    <location>
        <begin position="378"/>
        <end position="391"/>
    </location>
</feature>
<gene>
    <name evidence="4" type="ORF">FJTKL_10653</name>
</gene>
<feature type="compositionally biased region" description="Polar residues" evidence="2">
    <location>
        <begin position="226"/>
        <end position="236"/>
    </location>
</feature>
<feature type="region of interest" description="Disordered" evidence="2">
    <location>
        <begin position="451"/>
        <end position="487"/>
    </location>
</feature>
<sequence length="708" mass="77193">MESRHLPDQGVPDHWRVVSAASNNQPQRPSPCPNHFQDSTTARTVLAAMLEIISGSGNDLTQAYPAPSPCPMLRCFHSSATPMEQIHHVAACPEATKGEIKCLTCRDFHDFRRWHAVCNTLKSPVELLRRLSNRKRGSNTSAGEPLGTKRGKIAAGDDFPGLSRQESHGVEHMWRPEMEDPSSFLVPEIASTSNPALELDAEVNSIPLPLGLRDSQAGQPLPTPPSTRNHSWSENSQNSVAYGDAKVANMLEQPPPYIVSPRTTIDDYERHGNPTVSLRVGIPPVQYIHESTFMESPEELEAPEADQAPWADHAVFREAEDPQVNFRLVPTALDATVSAHHNDSSQKSASIFSSSFTGSRMPNQHRQKQATLPTQLHRSNDIPRSSFDRQQRQIFDGAPGLPEQDGPAATASQQGTMDGPSIARQASFDAGAQDSITVGSFEDRGLQATRCAPEDEHQVPARRGTEQQQPRIARSLQKNRHSHQYEECGRCGQRFRGQPKNRRQHLKRHIGSKHGDIRFRCGHQNCARSYNRADNLHDHEAKAHGFVLQRAGGGGGGGPEVAELAAGDVEVRQGGGQYRIVSRMTAAAVVEAEDPAPDTGHQVLSSSAVETHFGVFGYSVPAEEGQGWRSAGDDDTQDPGARRAASLAEEEWEALFAGMSGGQHEGEEAGVPLDVGHDEADIPEDSFGMGTGLAPRPLDLPCNSWRVL</sequence>
<keyword evidence="1" id="KW-0863">Zinc-finger</keyword>
<dbReference type="EMBL" id="JBAWTH010000004">
    <property type="protein sequence ID" value="KAL2291957.1"/>
    <property type="molecule type" value="Genomic_DNA"/>
</dbReference>
<proteinExistence type="predicted"/>
<dbReference type="PROSITE" id="PS50157">
    <property type="entry name" value="ZINC_FINGER_C2H2_2"/>
    <property type="match status" value="1"/>
</dbReference>
<dbReference type="Proteomes" id="UP001600888">
    <property type="component" value="Unassembled WGS sequence"/>
</dbReference>
<dbReference type="PROSITE" id="PS00028">
    <property type="entry name" value="ZINC_FINGER_C2H2_1"/>
    <property type="match status" value="1"/>
</dbReference>
<feature type="domain" description="C2H2-type" evidence="3">
    <location>
        <begin position="519"/>
        <end position="544"/>
    </location>
</feature>
<evidence type="ECO:0000313" key="4">
    <source>
        <dbReference type="EMBL" id="KAL2291957.1"/>
    </source>
</evidence>
<keyword evidence="5" id="KW-1185">Reference proteome</keyword>
<evidence type="ECO:0000313" key="5">
    <source>
        <dbReference type="Proteomes" id="UP001600888"/>
    </source>
</evidence>
<dbReference type="Gene3D" id="3.30.160.60">
    <property type="entry name" value="Classic Zinc Finger"/>
    <property type="match status" value="1"/>
</dbReference>
<keyword evidence="1" id="KW-0479">Metal-binding</keyword>
<feature type="compositionally biased region" description="Low complexity" evidence="2">
    <location>
        <begin position="345"/>
        <end position="359"/>
    </location>
</feature>
<organism evidence="4 5">
    <name type="scientific">Diaporthe vaccinii</name>
    <dbReference type="NCBI Taxonomy" id="105482"/>
    <lineage>
        <taxon>Eukaryota</taxon>
        <taxon>Fungi</taxon>
        <taxon>Dikarya</taxon>
        <taxon>Ascomycota</taxon>
        <taxon>Pezizomycotina</taxon>
        <taxon>Sordariomycetes</taxon>
        <taxon>Sordariomycetidae</taxon>
        <taxon>Diaporthales</taxon>
        <taxon>Diaporthaceae</taxon>
        <taxon>Diaporthe</taxon>
        <taxon>Diaporthe eres species complex</taxon>
    </lineage>
</organism>
<feature type="region of interest" description="Disordered" evidence="2">
    <location>
        <begin position="132"/>
        <end position="162"/>
    </location>
</feature>
<reference evidence="4 5" key="1">
    <citation type="submission" date="2024-03" db="EMBL/GenBank/DDBJ databases">
        <title>A high-quality draft genome sequence of Diaporthe vaccinii, a causative agent of upright dieback and viscid rot disease in cranberry plants.</title>
        <authorList>
            <person name="Sarrasin M."/>
            <person name="Lang B.F."/>
            <person name="Burger G."/>
        </authorList>
    </citation>
    <scope>NUCLEOTIDE SEQUENCE [LARGE SCALE GENOMIC DNA]</scope>
    <source>
        <strain evidence="4 5">IS7</strain>
    </source>
</reference>
<comment type="caution">
    <text evidence="4">The sequence shown here is derived from an EMBL/GenBank/DDBJ whole genome shotgun (WGS) entry which is preliminary data.</text>
</comment>
<feature type="compositionally biased region" description="Basic and acidic residues" evidence="2">
    <location>
        <begin position="452"/>
        <end position="465"/>
    </location>
</feature>
<feature type="region of interest" description="Disordered" evidence="2">
    <location>
        <begin position="624"/>
        <end position="643"/>
    </location>
</feature>
<feature type="region of interest" description="Disordered" evidence="2">
    <location>
        <begin position="213"/>
        <end position="236"/>
    </location>
</feature>
<name>A0ABR4FBB8_9PEZI</name>
<accession>A0ABR4FBB8</accession>
<protein>
    <recommendedName>
        <fullName evidence="3">C2H2-type domain-containing protein</fullName>
    </recommendedName>
</protein>
<feature type="region of interest" description="Disordered" evidence="2">
    <location>
        <begin position="338"/>
        <end position="421"/>
    </location>
</feature>
<evidence type="ECO:0000259" key="3">
    <source>
        <dbReference type="PROSITE" id="PS50157"/>
    </source>
</evidence>
<keyword evidence="1" id="KW-0862">Zinc</keyword>
<evidence type="ECO:0000256" key="1">
    <source>
        <dbReference type="PROSITE-ProRule" id="PRU00042"/>
    </source>
</evidence>
<dbReference type="InterPro" id="IPR013087">
    <property type="entry name" value="Znf_C2H2_type"/>
</dbReference>
<evidence type="ECO:0000256" key="2">
    <source>
        <dbReference type="SAM" id="MobiDB-lite"/>
    </source>
</evidence>